<dbReference type="EMBL" id="UOFF01000015">
    <property type="protein sequence ID" value="VAW53131.1"/>
    <property type="molecule type" value="Genomic_DNA"/>
</dbReference>
<dbReference type="PANTHER" id="PTHR35564">
    <property type="match status" value="1"/>
</dbReference>
<protein>
    <submittedName>
        <fullName evidence="1">Uncharacterized protein ImpH/VasB</fullName>
    </submittedName>
</protein>
<dbReference type="NCBIfam" id="TIGR03347">
    <property type="entry name" value="VI_chp_1"/>
    <property type="match status" value="1"/>
</dbReference>
<accession>A0A3B0WCU1</accession>
<dbReference type="InterPro" id="IPR010732">
    <property type="entry name" value="T6SS_TssG-like"/>
</dbReference>
<proteinExistence type="predicted"/>
<organism evidence="1">
    <name type="scientific">hydrothermal vent metagenome</name>
    <dbReference type="NCBI Taxonomy" id="652676"/>
    <lineage>
        <taxon>unclassified sequences</taxon>
        <taxon>metagenomes</taxon>
        <taxon>ecological metagenomes</taxon>
    </lineage>
</organism>
<gene>
    <name evidence="1" type="ORF">MNBD_GAMMA07-1219</name>
</gene>
<evidence type="ECO:0000313" key="1">
    <source>
        <dbReference type="EMBL" id="VAW53131.1"/>
    </source>
</evidence>
<dbReference type="AlphaFoldDB" id="A0A3B0WCU1"/>
<sequence>MASENRSTSDALAPDVNNQIDEKLIAEDTEVSTDNAGIASKNITDTITDGITELEQLLKDKPYQFGFLQTLRRFESLHDDKPRIGKSSRPIDDILRLSQEPSMAFSTSTLASYKVANDNELATLAVNFFGMFGANGPLPLHLTEYARDRLRNSNDATFSAFIDIFHNRMLSLFYRSWASAQPTANFDRPQDDRFSVYIGALFGLGMPSLRNRDEIPDYAKLHFSGRLSSYTHNVEGLIATIKSFFNIPVDIEEFVGEWMKLPTDCCCHLGGSINNATLGENITIGDYAWQCQQKFRIILGPLSIKQYEKMLPEKNSGKQLRTLVRNYIGDSMNWDVKLVLKNENIPIMILGENDYLGWNSWIGECKDNTDASDMVLEPMRDMT</sequence>
<name>A0A3B0WCU1_9ZZZZ</name>
<dbReference type="Pfam" id="PF06996">
    <property type="entry name" value="T6SS_TssG"/>
    <property type="match status" value="1"/>
</dbReference>
<dbReference type="PANTHER" id="PTHR35564:SF4">
    <property type="entry name" value="CYTOPLASMIC PROTEIN"/>
    <property type="match status" value="1"/>
</dbReference>
<reference evidence="1" key="1">
    <citation type="submission" date="2018-06" db="EMBL/GenBank/DDBJ databases">
        <authorList>
            <person name="Zhirakovskaya E."/>
        </authorList>
    </citation>
    <scope>NUCLEOTIDE SEQUENCE</scope>
</reference>